<gene>
    <name evidence="1" type="ORF">F6X51_05520</name>
</gene>
<keyword evidence="1" id="KW-0489">Methyltransferase</keyword>
<dbReference type="GO" id="GO:0008168">
    <property type="term" value="F:methyltransferase activity"/>
    <property type="evidence" value="ECO:0007669"/>
    <property type="project" value="UniProtKB-KW"/>
</dbReference>
<dbReference type="Gene3D" id="3.40.50.150">
    <property type="entry name" value="Vaccinia Virus protein VP39"/>
    <property type="match status" value="1"/>
</dbReference>
<evidence type="ECO:0000313" key="1">
    <source>
        <dbReference type="EMBL" id="KAB1075339.1"/>
    </source>
</evidence>
<reference evidence="1 2" key="1">
    <citation type="submission" date="2019-09" db="EMBL/GenBank/DDBJ databases">
        <title>YIM 132548 draft genome.</title>
        <authorList>
            <person name="Jiang L."/>
        </authorList>
    </citation>
    <scope>NUCLEOTIDE SEQUENCE [LARGE SCALE GENOMIC DNA]</scope>
    <source>
        <strain evidence="1 2">YIM 132548</strain>
    </source>
</reference>
<name>A0A6N6MX08_9HYPH</name>
<evidence type="ECO:0000313" key="2">
    <source>
        <dbReference type="Proteomes" id="UP000441523"/>
    </source>
</evidence>
<dbReference type="GO" id="GO:0032259">
    <property type="term" value="P:methylation"/>
    <property type="evidence" value="ECO:0007669"/>
    <property type="project" value="UniProtKB-KW"/>
</dbReference>
<dbReference type="InterPro" id="IPR029063">
    <property type="entry name" value="SAM-dependent_MTases_sf"/>
</dbReference>
<organism evidence="1 2">
    <name type="scientific">Methylobacterium planeticum</name>
    <dbReference type="NCBI Taxonomy" id="2615211"/>
    <lineage>
        <taxon>Bacteria</taxon>
        <taxon>Pseudomonadati</taxon>
        <taxon>Pseudomonadota</taxon>
        <taxon>Alphaproteobacteria</taxon>
        <taxon>Hyphomicrobiales</taxon>
        <taxon>Methylobacteriaceae</taxon>
        <taxon>Methylobacterium</taxon>
    </lineage>
</organism>
<dbReference type="Proteomes" id="UP000441523">
    <property type="component" value="Unassembled WGS sequence"/>
</dbReference>
<sequence>MFDNLMFPGVLVDKWQMMQWERIGLTGVLARMRPRGALEVGVYHGGSLSLTSQYAEHIIAIDIDPEVPSRFACPENVDLRIGSSEELVPRALADFEARGMPLNFVLVDADHSAAGVRRDLELILAYRPTAPLVILMHDSGNPETRRGLLSVDWAANPHLHFFDCDFIPGQIIEHAVTETSGEIWGGLGLAYLEATPRAGAPEIRQSARTSIRCLHHCAPDLTMLPR</sequence>
<keyword evidence="2" id="KW-1185">Reference proteome</keyword>
<comment type="caution">
    <text evidence="1">The sequence shown here is derived from an EMBL/GenBank/DDBJ whole genome shotgun (WGS) entry which is preliminary data.</text>
</comment>
<keyword evidence="1" id="KW-0808">Transferase</keyword>
<dbReference type="SUPFAM" id="SSF53335">
    <property type="entry name" value="S-adenosyl-L-methionine-dependent methyltransferases"/>
    <property type="match status" value="1"/>
</dbReference>
<dbReference type="AlphaFoldDB" id="A0A6N6MX08"/>
<accession>A0A6N6MX08</accession>
<proteinExistence type="predicted"/>
<dbReference type="EMBL" id="VZZJ01000003">
    <property type="protein sequence ID" value="KAB1075339.1"/>
    <property type="molecule type" value="Genomic_DNA"/>
</dbReference>
<dbReference type="RefSeq" id="WP_150962206.1">
    <property type="nucleotide sequence ID" value="NZ_VZZJ01000003.1"/>
</dbReference>
<protein>
    <submittedName>
        <fullName evidence="1">Class I SAM-dependent methyltransferase</fullName>
    </submittedName>
</protein>
<dbReference type="Pfam" id="PF13578">
    <property type="entry name" value="Methyltransf_24"/>
    <property type="match status" value="1"/>
</dbReference>